<dbReference type="PANTHER" id="PTHR22893">
    <property type="entry name" value="NADH OXIDOREDUCTASE-RELATED"/>
    <property type="match status" value="1"/>
</dbReference>
<dbReference type="Gene3D" id="3.20.20.70">
    <property type="entry name" value="Aldolase class I"/>
    <property type="match status" value="1"/>
</dbReference>
<dbReference type="RefSeq" id="WP_329407151.1">
    <property type="nucleotide sequence ID" value="NZ_CP109441.1"/>
</dbReference>
<dbReference type="EMBL" id="CP109441">
    <property type="protein sequence ID" value="WUV44262.1"/>
    <property type="molecule type" value="Genomic_DNA"/>
</dbReference>
<accession>A0ABZ1YM04</accession>
<dbReference type="PANTHER" id="PTHR22893:SF91">
    <property type="entry name" value="NADPH DEHYDROGENASE 2-RELATED"/>
    <property type="match status" value="1"/>
</dbReference>
<dbReference type="CDD" id="cd02933">
    <property type="entry name" value="OYE_like_FMN"/>
    <property type="match status" value="1"/>
</dbReference>
<keyword evidence="3" id="KW-1185">Reference proteome</keyword>
<reference evidence="2" key="1">
    <citation type="submission" date="2022-10" db="EMBL/GenBank/DDBJ databases">
        <title>The complete genomes of actinobacterial strains from the NBC collection.</title>
        <authorList>
            <person name="Joergensen T.S."/>
            <person name="Alvarez Arevalo M."/>
            <person name="Sterndorff E.B."/>
            <person name="Faurdal D."/>
            <person name="Vuksanovic O."/>
            <person name="Mourched A.-S."/>
            <person name="Charusanti P."/>
            <person name="Shaw S."/>
            <person name="Blin K."/>
            <person name="Weber T."/>
        </authorList>
    </citation>
    <scope>NUCLEOTIDE SEQUENCE</scope>
    <source>
        <strain evidence="2">NBC_01482</strain>
    </source>
</reference>
<evidence type="ECO:0000313" key="2">
    <source>
        <dbReference type="EMBL" id="WUV44262.1"/>
    </source>
</evidence>
<evidence type="ECO:0000313" key="3">
    <source>
        <dbReference type="Proteomes" id="UP001432062"/>
    </source>
</evidence>
<feature type="domain" description="NADH:flavin oxidoreductase/NADH oxidase N-terminal" evidence="1">
    <location>
        <begin position="5"/>
        <end position="337"/>
    </location>
</feature>
<dbReference type="InterPro" id="IPR013785">
    <property type="entry name" value="Aldolase_TIM"/>
</dbReference>
<dbReference type="Pfam" id="PF00724">
    <property type="entry name" value="Oxidored_FMN"/>
    <property type="match status" value="1"/>
</dbReference>
<dbReference type="InterPro" id="IPR001155">
    <property type="entry name" value="OxRdtase_FMN_N"/>
</dbReference>
<dbReference type="SUPFAM" id="SSF51395">
    <property type="entry name" value="FMN-linked oxidoreductases"/>
    <property type="match status" value="1"/>
</dbReference>
<dbReference type="Proteomes" id="UP001432062">
    <property type="component" value="Chromosome"/>
</dbReference>
<sequence>MSVAFKPVRIGPWDLPQSFVMAPLTRSRAGEGNVPTAMNAEYYSQRAGAGLIVTEGTAPSAVGQGYPTVPGLYTDEQVAGWCLVADGVHGAGGTIVAQLMHVGRVAHASNKDGVDTISPSAVQAPGQMFTPTGMVDHDVPRAIETGEIAGIIAEFVEAARNAIRAGLDGVEIHGANGYLLHQFLDPTVNLRDDEFGGTPAKRARFVIDVVRAVADAIGADRVGLRLSPGHQLNGIGEVPGADLDQTYQTVVDGIAPLGLAYLSILASPFESLEPLVRDLRTRFGGSVLLNLGATPVATSLETVEELLDKGVADAVVVGRAFLANPDLVERWRTGAELNEVDFTTLYGGGSRGYTDYPSLVEIA</sequence>
<organism evidence="2 3">
    <name type="scientific">Nocardia vinacea</name>
    <dbReference type="NCBI Taxonomy" id="96468"/>
    <lineage>
        <taxon>Bacteria</taxon>
        <taxon>Bacillati</taxon>
        <taxon>Actinomycetota</taxon>
        <taxon>Actinomycetes</taxon>
        <taxon>Mycobacteriales</taxon>
        <taxon>Nocardiaceae</taxon>
        <taxon>Nocardia</taxon>
    </lineage>
</organism>
<protein>
    <submittedName>
        <fullName evidence="2">Alkene reductase</fullName>
    </submittedName>
</protein>
<dbReference type="InterPro" id="IPR045247">
    <property type="entry name" value="Oye-like"/>
</dbReference>
<name>A0ABZ1YM04_9NOCA</name>
<gene>
    <name evidence="2" type="ORF">OG563_34565</name>
</gene>
<proteinExistence type="predicted"/>
<evidence type="ECO:0000259" key="1">
    <source>
        <dbReference type="Pfam" id="PF00724"/>
    </source>
</evidence>